<dbReference type="EMBL" id="KQ435699">
    <property type="protein sequence ID" value="KOX80577.1"/>
    <property type="molecule type" value="Genomic_DNA"/>
</dbReference>
<comment type="similarity">
    <text evidence="4">Belongs to the cytochrome b5 family.</text>
</comment>
<evidence type="ECO:0000259" key="5">
    <source>
        <dbReference type="PROSITE" id="PS50255"/>
    </source>
</evidence>
<dbReference type="Gene3D" id="3.10.120.10">
    <property type="entry name" value="Cytochrome b5-like heme/steroid binding domain"/>
    <property type="match status" value="1"/>
</dbReference>
<proteinExistence type="inferred from homology"/>
<evidence type="ECO:0000313" key="7">
    <source>
        <dbReference type="Proteomes" id="UP000053105"/>
    </source>
</evidence>
<keyword evidence="1" id="KW-0349">Heme</keyword>
<feature type="domain" description="Cytochrome b5 heme-binding" evidence="5">
    <location>
        <begin position="4"/>
        <end position="82"/>
    </location>
</feature>
<gene>
    <name evidence="6" type="ORF">WN51_05431</name>
</gene>
<keyword evidence="7" id="KW-1185">Reference proteome</keyword>
<reference evidence="6 7" key="1">
    <citation type="submission" date="2015-07" db="EMBL/GenBank/DDBJ databases">
        <title>The genome of Melipona quadrifasciata.</title>
        <authorList>
            <person name="Pan H."/>
            <person name="Kapheim K."/>
        </authorList>
    </citation>
    <scope>NUCLEOTIDE SEQUENCE [LARGE SCALE GENOMIC DNA]</scope>
    <source>
        <strain evidence="6">0111107301</strain>
        <tissue evidence="6">Whole body</tissue>
    </source>
</reference>
<evidence type="ECO:0000256" key="2">
    <source>
        <dbReference type="ARBA" id="ARBA00022723"/>
    </source>
</evidence>
<dbReference type="Proteomes" id="UP000053105">
    <property type="component" value="Unassembled WGS sequence"/>
</dbReference>
<dbReference type="InterPro" id="IPR050668">
    <property type="entry name" value="Cytochrome_b5"/>
</dbReference>
<accession>A0A0M9AAJ8</accession>
<dbReference type="OrthoDB" id="260091at2759"/>
<dbReference type="Pfam" id="PF00173">
    <property type="entry name" value="Cyt-b5"/>
    <property type="match status" value="1"/>
</dbReference>
<dbReference type="PANTHER" id="PTHR19359:SF95">
    <property type="entry name" value="CYTOCHROME B5 TYPE B"/>
    <property type="match status" value="1"/>
</dbReference>
<dbReference type="GO" id="GO:0020037">
    <property type="term" value="F:heme binding"/>
    <property type="evidence" value="ECO:0007669"/>
    <property type="project" value="TreeGrafter"/>
</dbReference>
<dbReference type="GO" id="GO:0046872">
    <property type="term" value="F:metal ion binding"/>
    <property type="evidence" value="ECO:0007669"/>
    <property type="project" value="UniProtKB-KW"/>
</dbReference>
<protein>
    <submittedName>
        <fullName evidence="6">Cytochrome b5</fullName>
    </submittedName>
</protein>
<keyword evidence="3" id="KW-0408">Iron</keyword>
<organism evidence="6 7">
    <name type="scientific">Melipona quadrifasciata</name>
    <dbReference type="NCBI Taxonomy" id="166423"/>
    <lineage>
        <taxon>Eukaryota</taxon>
        <taxon>Metazoa</taxon>
        <taxon>Ecdysozoa</taxon>
        <taxon>Arthropoda</taxon>
        <taxon>Hexapoda</taxon>
        <taxon>Insecta</taxon>
        <taxon>Pterygota</taxon>
        <taxon>Neoptera</taxon>
        <taxon>Endopterygota</taxon>
        <taxon>Hymenoptera</taxon>
        <taxon>Apocrita</taxon>
        <taxon>Aculeata</taxon>
        <taxon>Apoidea</taxon>
        <taxon>Anthophila</taxon>
        <taxon>Apidae</taxon>
        <taxon>Melipona</taxon>
    </lineage>
</organism>
<dbReference type="GO" id="GO:0016020">
    <property type="term" value="C:membrane"/>
    <property type="evidence" value="ECO:0007669"/>
    <property type="project" value="TreeGrafter"/>
</dbReference>
<dbReference type="InterPro" id="IPR001199">
    <property type="entry name" value="Cyt_B5-like_heme/steroid-bd"/>
</dbReference>
<evidence type="ECO:0000256" key="1">
    <source>
        <dbReference type="ARBA" id="ARBA00022617"/>
    </source>
</evidence>
<name>A0A0M9AAJ8_9HYME</name>
<dbReference type="SUPFAM" id="SSF55856">
    <property type="entry name" value="Cytochrome b5-like heme/steroid binding domain"/>
    <property type="match status" value="1"/>
</dbReference>
<evidence type="ECO:0000256" key="3">
    <source>
        <dbReference type="ARBA" id="ARBA00023004"/>
    </source>
</evidence>
<dbReference type="AlphaFoldDB" id="A0A0M9AAJ8"/>
<evidence type="ECO:0000313" key="6">
    <source>
        <dbReference type="EMBL" id="KOX80577.1"/>
    </source>
</evidence>
<dbReference type="PANTHER" id="PTHR19359">
    <property type="entry name" value="CYTOCHROME B5"/>
    <property type="match status" value="1"/>
</dbReference>
<dbReference type="PROSITE" id="PS50255">
    <property type="entry name" value="CYTOCHROME_B5_2"/>
    <property type="match status" value="1"/>
</dbReference>
<evidence type="ECO:0000256" key="4">
    <source>
        <dbReference type="ARBA" id="ARBA00038168"/>
    </source>
</evidence>
<sequence>MSELPKYSLKEVARRDGKEEARVWIVIHDMVYDVTNYRHEQPGGAELIDEYAGQDATRGFDEFGHSSDAKRMLKKFLIGELVEVDKISNRKKKKEISVEMGANNGRRRFLSVLCFKCIT</sequence>
<keyword evidence="2" id="KW-0479">Metal-binding</keyword>
<dbReference type="InterPro" id="IPR036400">
    <property type="entry name" value="Cyt_B5-like_heme/steroid_sf"/>
</dbReference>
<dbReference type="PRINTS" id="PR00363">
    <property type="entry name" value="CYTOCHROMEB5"/>
</dbReference>
<dbReference type="STRING" id="166423.A0A0M9AAJ8"/>
<dbReference type="SMART" id="SM01117">
    <property type="entry name" value="Cyt-b5"/>
    <property type="match status" value="1"/>
</dbReference>